<evidence type="ECO:0000256" key="1">
    <source>
        <dbReference type="ARBA" id="ARBA00007824"/>
    </source>
</evidence>
<comment type="similarity">
    <text evidence="1">Belongs to the H-rev107 family.</text>
</comment>
<accession>A0A8C3MMZ3</accession>
<dbReference type="Proteomes" id="UP000694382">
    <property type="component" value="Chromosome 9"/>
</dbReference>
<dbReference type="GO" id="GO:0004623">
    <property type="term" value="F:phospholipase A2 activity"/>
    <property type="evidence" value="ECO:0007669"/>
    <property type="project" value="TreeGrafter"/>
</dbReference>
<reference evidence="5" key="1">
    <citation type="submission" date="2020-02" db="EMBL/GenBank/DDBJ databases">
        <authorList>
            <person name="Enbody D E."/>
            <person name="Pettersson E M."/>
        </authorList>
    </citation>
    <scope>NUCLEOTIDE SEQUENCE [LARGE SCALE GENOMIC DNA]</scope>
</reference>
<dbReference type="Pfam" id="PF04970">
    <property type="entry name" value="LRAT"/>
    <property type="match status" value="1"/>
</dbReference>
<dbReference type="Ensembl" id="ENSCPVT00000009092.2">
    <property type="protein sequence ID" value="ENSCPVP00000008730.1"/>
    <property type="gene ID" value="ENSCPVG00000006383.2"/>
</dbReference>
<dbReference type="InterPro" id="IPR051496">
    <property type="entry name" value="H-rev107_PLA/AT"/>
</dbReference>
<evidence type="ECO:0000313" key="6">
    <source>
        <dbReference type="Proteomes" id="UP000694382"/>
    </source>
</evidence>
<evidence type="ECO:0000256" key="4">
    <source>
        <dbReference type="ARBA" id="ARBA00023098"/>
    </source>
</evidence>
<evidence type="ECO:0000256" key="3">
    <source>
        <dbReference type="ARBA" id="ARBA00022801"/>
    </source>
</evidence>
<keyword evidence="4" id="KW-0443">Lipid metabolism</keyword>
<evidence type="ECO:0000256" key="2">
    <source>
        <dbReference type="ARBA" id="ARBA00022679"/>
    </source>
</evidence>
<dbReference type="PROSITE" id="PS51934">
    <property type="entry name" value="LRAT"/>
    <property type="match status" value="1"/>
</dbReference>
<dbReference type="GO" id="GO:0016410">
    <property type="term" value="F:N-acyltransferase activity"/>
    <property type="evidence" value="ECO:0007669"/>
    <property type="project" value="TreeGrafter"/>
</dbReference>
<keyword evidence="2" id="KW-0808">Transferase</keyword>
<keyword evidence="3" id="KW-0378">Hydrolase</keyword>
<reference evidence="5" key="2">
    <citation type="submission" date="2025-08" db="UniProtKB">
        <authorList>
            <consortium name="Ensembl"/>
        </authorList>
    </citation>
    <scope>IDENTIFICATION</scope>
</reference>
<dbReference type="AlphaFoldDB" id="A0A8C3MMZ3"/>
<dbReference type="GO" id="GO:0005737">
    <property type="term" value="C:cytoplasm"/>
    <property type="evidence" value="ECO:0007669"/>
    <property type="project" value="TreeGrafter"/>
</dbReference>
<name>A0A8C3MMZ3_GEOPR</name>
<protein>
    <submittedName>
        <fullName evidence="5">Uncharacterized protein</fullName>
    </submittedName>
</protein>
<organism evidence="5 6">
    <name type="scientific">Geospiza parvula</name>
    <name type="common">Small tree-finch</name>
    <name type="synonym">Camarhynchus parvulus</name>
    <dbReference type="NCBI Taxonomy" id="87175"/>
    <lineage>
        <taxon>Eukaryota</taxon>
        <taxon>Metazoa</taxon>
        <taxon>Chordata</taxon>
        <taxon>Craniata</taxon>
        <taxon>Vertebrata</taxon>
        <taxon>Euteleostomi</taxon>
        <taxon>Archelosauria</taxon>
        <taxon>Archosauria</taxon>
        <taxon>Dinosauria</taxon>
        <taxon>Saurischia</taxon>
        <taxon>Theropoda</taxon>
        <taxon>Coelurosauria</taxon>
        <taxon>Aves</taxon>
        <taxon>Neognathae</taxon>
        <taxon>Neoaves</taxon>
        <taxon>Telluraves</taxon>
        <taxon>Australaves</taxon>
        <taxon>Passeriformes</taxon>
        <taxon>Thraupidae</taxon>
        <taxon>Camarhynchus</taxon>
    </lineage>
</organism>
<evidence type="ECO:0000313" key="5">
    <source>
        <dbReference type="Ensembl" id="ENSCPVP00000008730.1"/>
    </source>
</evidence>
<dbReference type="Gene3D" id="3.90.1720.10">
    <property type="entry name" value="endopeptidase domain like (from Nostoc punctiforme)"/>
    <property type="match status" value="1"/>
</dbReference>
<dbReference type="InterPro" id="IPR007053">
    <property type="entry name" value="LRAT_dom"/>
</dbReference>
<proteinExistence type="inferred from homology"/>
<dbReference type="GO" id="GO:0008970">
    <property type="term" value="F:phospholipase A1 activity"/>
    <property type="evidence" value="ECO:0007669"/>
    <property type="project" value="TreeGrafter"/>
</dbReference>
<dbReference type="GO" id="GO:0070292">
    <property type="term" value="P:N-acylphosphatidylethanolamine metabolic process"/>
    <property type="evidence" value="ECO:0007669"/>
    <property type="project" value="TreeGrafter"/>
</dbReference>
<keyword evidence="6" id="KW-1185">Reference proteome</keyword>
<dbReference type="PANTHER" id="PTHR13943">
    <property type="entry name" value="HRAS-LIKE SUPPRESSOR - RELATED"/>
    <property type="match status" value="1"/>
</dbReference>
<reference evidence="5" key="3">
    <citation type="submission" date="2025-09" db="UniProtKB">
        <authorList>
            <consortium name="Ensembl"/>
        </authorList>
    </citation>
    <scope>IDENTIFICATION</scope>
</reference>
<dbReference type="PANTHER" id="PTHR13943:SF77">
    <property type="entry name" value="LRAT DOMAIN-CONTAINING PROTEIN"/>
    <property type="match status" value="1"/>
</dbReference>
<sequence length="162" mass="18429">MGQNNCKPQPGDLIEIDRPRHKHWALYMEDGYVINLTPVGKGIADWQGARHFSGAPRPLSPSMDWVKKQRLEVVQNNTWRVNNESDQCHPPLTLTEIIHHAKDYIDKDFTYRVFGSNCEDFVKKLRYGEGVTEQVSARGEPWVPPRAAPGCWLTSAGCEITI</sequence>